<keyword evidence="3" id="KW-1185">Reference proteome</keyword>
<dbReference type="AlphaFoldDB" id="A0A371DZ45"/>
<reference evidence="2" key="1">
    <citation type="submission" date="2018-05" db="EMBL/GenBank/DDBJ databases">
        <title>Draft genome of Mucuna pruriens seed.</title>
        <authorList>
            <person name="Nnadi N.E."/>
            <person name="Vos R."/>
            <person name="Hasami M.H."/>
            <person name="Devisetty U.K."/>
            <person name="Aguiy J.C."/>
        </authorList>
    </citation>
    <scope>NUCLEOTIDE SEQUENCE [LARGE SCALE GENOMIC DNA]</scope>
    <source>
        <strain evidence="2">JCA_2017</strain>
    </source>
</reference>
<dbReference type="EMBL" id="QJKJ01018237">
    <property type="protein sequence ID" value="RDX57751.1"/>
    <property type="molecule type" value="Genomic_DNA"/>
</dbReference>
<dbReference type="STRING" id="157652.A0A371DZ45"/>
<feature type="chain" id="PRO_5017051333" description="Wound-responsive family protein" evidence="1">
    <location>
        <begin position="20"/>
        <end position="216"/>
    </location>
</feature>
<name>A0A371DZ45_MUCPR</name>
<feature type="non-terminal residue" evidence="2">
    <location>
        <position position="216"/>
    </location>
</feature>
<feature type="non-terminal residue" evidence="2">
    <location>
        <position position="1"/>
    </location>
</feature>
<dbReference type="InterPro" id="IPR022251">
    <property type="entry name" value="DUF3774_wound-induced"/>
</dbReference>
<comment type="caution">
    <text evidence="2">The sequence shown here is derived from an EMBL/GenBank/DDBJ whole genome shotgun (WGS) entry which is preliminary data.</text>
</comment>
<feature type="signal peptide" evidence="1">
    <location>
        <begin position="1"/>
        <end position="19"/>
    </location>
</feature>
<dbReference type="PANTHER" id="PTHR33090">
    <property type="entry name" value="DUF3774 DOMAIN PROTEIN-RELATED"/>
    <property type="match status" value="1"/>
</dbReference>
<organism evidence="2 3">
    <name type="scientific">Mucuna pruriens</name>
    <name type="common">Velvet bean</name>
    <name type="synonym">Dolichos pruriens</name>
    <dbReference type="NCBI Taxonomy" id="157652"/>
    <lineage>
        <taxon>Eukaryota</taxon>
        <taxon>Viridiplantae</taxon>
        <taxon>Streptophyta</taxon>
        <taxon>Embryophyta</taxon>
        <taxon>Tracheophyta</taxon>
        <taxon>Spermatophyta</taxon>
        <taxon>Magnoliopsida</taxon>
        <taxon>eudicotyledons</taxon>
        <taxon>Gunneridae</taxon>
        <taxon>Pentapetalae</taxon>
        <taxon>rosids</taxon>
        <taxon>fabids</taxon>
        <taxon>Fabales</taxon>
        <taxon>Fabaceae</taxon>
        <taxon>Papilionoideae</taxon>
        <taxon>50 kb inversion clade</taxon>
        <taxon>NPAAA clade</taxon>
        <taxon>indigoferoid/millettioid clade</taxon>
        <taxon>Phaseoleae</taxon>
        <taxon>Mucuna</taxon>
    </lineage>
</organism>
<dbReference type="OrthoDB" id="691528at2759"/>
<evidence type="ECO:0000313" key="2">
    <source>
        <dbReference type="EMBL" id="RDX57751.1"/>
    </source>
</evidence>
<gene>
    <name evidence="2" type="ORF">CR513_62985</name>
</gene>
<protein>
    <recommendedName>
        <fullName evidence="4">Wound-responsive family protein</fullName>
    </recommendedName>
</protein>
<dbReference type="Proteomes" id="UP000257109">
    <property type="component" value="Unassembled WGS sequence"/>
</dbReference>
<accession>A0A371DZ45</accession>
<evidence type="ECO:0000313" key="3">
    <source>
        <dbReference type="Proteomes" id="UP000257109"/>
    </source>
</evidence>
<evidence type="ECO:0008006" key="4">
    <source>
        <dbReference type="Google" id="ProtNLM"/>
    </source>
</evidence>
<dbReference type="Pfam" id="PF12609">
    <property type="entry name" value="DUF3774"/>
    <property type="match status" value="2"/>
</dbReference>
<sequence>MSAATKGWIVAFSIGAVEALKDQLGVCRWNYALRSLQQHAKNNIRSYSQATQLCSKSSAAVPNKVKRTKEESMTKVMEFNCWACGFALTFNLPLVNHPHIYRGLNKAHTTSQQLTTNIQIHSAKAITIKMSAATRAWIVASSIGAVEALKDQLGVCRWNYALRSLQQHAKNNIRSYTQAKSLSSATSAVVSNKNKRTKEDSMRKVMDLSCWGPNTA</sequence>
<evidence type="ECO:0000256" key="1">
    <source>
        <dbReference type="SAM" id="SignalP"/>
    </source>
</evidence>
<keyword evidence="1" id="KW-0732">Signal</keyword>
<proteinExistence type="predicted"/>